<evidence type="ECO:0000256" key="1">
    <source>
        <dbReference type="SAM" id="SignalP"/>
    </source>
</evidence>
<dbReference type="InterPro" id="IPR013154">
    <property type="entry name" value="ADH-like_N"/>
</dbReference>
<dbReference type="InterPro" id="IPR036291">
    <property type="entry name" value="NAD(P)-bd_dom_sf"/>
</dbReference>
<dbReference type="Gene3D" id="3.90.180.10">
    <property type="entry name" value="Medium-chain alcohol dehydrogenases, catalytic domain"/>
    <property type="match status" value="1"/>
</dbReference>
<dbReference type="Proteomes" id="UP000198575">
    <property type="component" value="Unassembled WGS sequence"/>
</dbReference>
<sequence>MARIFRFMRILFVLALVALGAFALVISHDSACGESPVAANGSAPMKAWAYRCYGSADVLKLETLAKPLPADDQILVRVHAASVNPLDWHYLHGTPYIMRMGSGIGAPEDPRLGVDFAGVVEAVGKDVKTFKPGDAVFGGAGGAFADYVTVRQSRALALKPERLTFEQAAAIPIAAITALQALRDEGRLQPGQRVLVNGASGGVGTFAVQIAKSLGAEVTGVCSTRNLDMVHSLGADHVIDYTREDFTRGDVRYDLIVDLVGNRGIGEIRRVLAADGRLVIVGGPKGNWLGPMTGALKALAMSPFVDQQMGMMLAQMDQADLVTLGELVDAGRLTPVIDRVYPMQQLPQAIRYLEEGHARGKVVVTISESDNRATANGDQSR</sequence>
<dbReference type="InterPro" id="IPR050700">
    <property type="entry name" value="YIM1/Zinc_Alcohol_DH_Fams"/>
</dbReference>
<dbReference type="GO" id="GO:0016491">
    <property type="term" value="F:oxidoreductase activity"/>
    <property type="evidence" value="ECO:0007669"/>
    <property type="project" value="InterPro"/>
</dbReference>
<dbReference type="EMBL" id="FOVF01000017">
    <property type="protein sequence ID" value="SFN37044.1"/>
    <property type="molecule type" value="Genomic_DNA"/>
</dbReference>
<feature type="signal peptide" evidence="1">
    <location>
        <begin position="1"/>
        <end position="23"/>
    </location>
</feature>
<dbReference type="RefSeq" id="WP_217647862.1">
    <property type="nucleotide sequence ID" value="NZ_FOVF01000017.1"/>
</dbReference>
<dbReference type="SUPFAM" id="SSF51735">
    <property type="entry name" value="NAD(P)-binding Rossmann-fold domains"/>
    <property type="match status" value="1"/>
</dbReference>
<dbReference type="SMART" id="SM00829">
    <property type="entry name" value="PKS_ER"/>
    <property type="match status" value="1"/>
</dbReference>
<keyword evidence="4" id="KW-1185">Reference proteome</keyword>
<dbReference type="InterPro" id="IPR002364">
    <property type="entry name" value="Quin_OxRdtase/zeta-crystal_CS"/>
</dbReference>
<dbReference type="Gene3D" id="3.40.50.720">
    <property type="entry name" value="NAD(P)-binding Rossmann-like Domain"/>
    <property type="match status" value="1"/>
</dbReference>
<dbReference type="InterPro" id="IPR020843">
    <property type="entry name" value="ER"/>
</dbReference>
<dbReference type="PROSITE" id="PS01162">
    <property type="entry name" value="QOR_ZETA_CRYSTAL"/>
    <property type="match status" value="1"/>
</dbReference>
<dbReference type="PANTHER" id="PTHR11695">
    <property type="entry name" value="ALCOHOL DEHYDROGENASE RELATED"/>
    <property type="match status" value="1"/>
</dbReference>
<dbReference type="GO" id="GO:0008270">
    <property type="term" value="F:zinc ion binding"/>
    <property type="evidence" value="ECO:0007669"/>
    <property type="project" value="InterPro"/>
</dbReference>
<dbReference type="SUPFAM" id="SSF50129">
    <property type="entry name" value="GroES-like"/>
    <property type="match status" value="1"/>
</dbReference>
<feature type="chain" id="PRO_5011676431" evidence="1">
    <location>
        <begin position="24"/>
        <end position="381"/>
    </location>
</feature>
<accession>A0A1I4YG87</accession>
<keyword evidence="1" id="KW-0732">Signal</keyword>
<name>A0A1I4YG87_9GAMM</name>
<organism evidence="3 4">
    <name type="scientific">Dokdonella immobilis</name>
    <dbReference type="NCBI Taxonomy" id="578942"/>
    <lineage>
        <taxon>Bacteria</taxon>
        <taxon>Pseudomonadati</taxon>
        <taxon>Pseudomonadota</taxon>
        <taxon>Gammaproteobacteria</taxon>
        <taxon>Lysobacterales</taxon>
        <taxon>Rhodanobacteraceae</taxon>
        <taxon>Dokdonella</taxon>
    </lineage>
</organism>
<dbReference type="Pfam" id="PF08240">
    <property type="entry name" value="ADH_N"/>
    <property type="match status" value="1"/>
</dbReference>
<evidence type="ECO:0000313" key="3">
    <source>
        <dbReference type="EMBL" id="SFN37044.1"/>
    </source>
</evidence>
<gene>
    <name evidence="3" type="ORF">SAMN05216289_11748</name>
</gene>
<dbReference type="STRING" id="578942.SAMN05216289_11748"/>
<proteinExistence type="predicted"/>
<reference evidence="3 4" key="1">
    <citation type="submission" date="2016-10" db="EMBL/GenBank/DDBJ databases">
        <authorList>
            <person name="de Groot N.N."/>
        </authorList>
    </citation>
    <scope>NUCLEOTIDE SEQUENCE [LARGE SCALE GENOMIC DNA]</scope>
    <source>
        <strain evidence="3 4">CGMCC 1.7659</strain>
    </source>
</reference>
<dbReference type="Pfam" id="PF13602">
    <property type="entry name" value="ADH_zinc_N_2"/>
    <property type="match status" value="1"/>
</dbReference>
<feature type="domain" description="Enoyl reductase (ER)" evidence="2">
    <location>
        <begin position="54"/>
        <end position="364"/>
    </location>
</feature>
<dbReference type="AlphaFoldDB" id="A0A1I4YG87"/>
<evidence type="ECO:0000259" key="2">
    <source>
        <dbReference type="SMART" id="SM00829"/>
    </source>
</evidence>
<protein>
    <submittedName>
        <fullName evidence="3">NADPH:quinone reductase</fullName>
    </submittedName>
</protein>
<evidence type="ECO:0000313" key="4">
    <source>
        <dbReference type="Proteomes" id="UP000198575"/>
    </source>
</evidence>
<dbReference type="CDD" id="cd08267">
    <property type="entry name" value="MDR1"/>
    <property type="match status" value="1"/>
</dbReference>
<dbReference type="PANTHER" id="PTHR11695:SF648">
    <property type="entry name" value="ZINC-BINDING OXIDOREDUCTASE"/>
    <property type="match status" value="1"/>
</dbReference>
<dbReference type="InterPro" id="IPR011032">
    <property type="entry name" value="GroES-like_sf"/>
</dbReference>